<accession>A0A8D8V7F2</accession>
<reference evidence="1" key="1">
    <citation type="submission" date="2021-05" db="EMBL/GenBank/DDBJ databases">
        <authorList>
            <person name="Alioto T."/>
            <person name="Alioto T."/>
            <person name="Gomez Garrido J."/>
        </authorList>
    </citation>
    <scope>NUCLEOTIDE SEQUENCE</scope>
</reference>
<name>A0A8D8V7F2_9HEMI</name>
<organism evidence="1">
    <name type="scientific">Cacopsylla melanoneura</name>
    <dbReference type="NCBI Taxonomy" id="428564"/>
    <lineage>
        <taxon>Eukaryota</taxon>
        <taxon>Metazoa</taxon>
        <taxon>Ecdysozoa</taxon>
        <taxon>Arthropoda</taxon>
        <taxon>Hexapoda</taxon>
        <taxon>Insecta</taxon>
        <taxon>Pterygota</taxon>
        <taxon>Neoptera</taxon>
        <taxon>Paraneoptera</taxon>
        <taxon>Hemiptera</taxon>
        <taxon>Sternorrhyncha</taxon>
        <taxon>Psylloidea</taxon>
        <taxon>Psyllidae</taxon>
        <taxon>Psyllinae</taxon>
        <taxon>Cacopsylla</taxon>
    </lineage>
</organism>
<dbReference type="EMBL" id="HBUF01360464">
    <property type="protein sequence ID" value="CAG6720411.1"/>
    <property type="molecule type" value="Transcribed_RNA"/>
</dbReference>
<evidence type="ECO:0000313" key="1">
    <source>
        <dbReference type="EMBL" id="CAG6720411.1"/>
    </source>
</evidence>
<protein>
    <submittedName>
        <fullName evidence="1">Uncharacterized protein</fullName>
    </submittedName>
</protein>
<sequence>MKKVNTINKSLLGHFGNSCRNKYVNYNSKLILKGKNMNQHQRGNIINTQINNNNVSFRKYGTCFTILNINKKEQKMISQSPILCDFFKNNIIRYIIIIIPT</sequence>
<dbReference type="AlphaFoldDB" id="A0A8D8V7F2"/>
<proteinExistence type="predicted"/>